<comment type="caution">
    <text evidence="4">The sequence shown here is derived from an EMBL/GenBank/DDBJ whole genome shotgun (WGS) entry which is preliminary data.</text>
</comment>
<dbReference type="EMBL" id="JAIPUX010000439">
    <property type="protein sequence ID" value="KAH0630550.1"/>
    <property type="molecule type" value="Genomic_DNA"/>
</dbReference>
<dbReference type="PANTHER" id="PTHR45935">
    <property type="entry name" value="PROTEIN ZBED8-RELATED"/>
    <property type="match status" value="1"/>
</dbReference>
<evidence type="ECO:0000256" key="2">
    <source>
        <dbReference type="SAM" id="MobiDB-lite"/>
    </source>
</evidence>
<feature type="compositionally biased region" description="Polar residues" evidence="2">
    <location>
        <begin position="424"/>
        <end position="434"/>
    </location>
</feature>
<dbReference type="InterPro" id="IPR050916">
    <property type="entry name" value="SCAN-C2H2_zinc_finger"/>
</dbReference>
<keyword evidence="5" id="KW-1185">Reference proteome</keyword>
<feature type="region of interest" description="Disordered" evidence="2">
    <location>
        <begin position="406"/>
        <end position="444"/>
    </location>
</feature>
<dbReference type="Pfam" id="PF02023">
    <property type="entry name" value="SCAN"/>
    <property type="match status" value="1"/>
</dbReference>
<feature type="region of interest" description="Disordered" evidence="2">
    <location>
        <begin position="1"/>
        <end position="62"/>
    </location>
</feature>
<feature type="compositionally biased region" description="Basic and acidic residues" evidence="2">
    <location>
        <begin position="322"/>
        <end position="338"/>
    </location>
</feature>
<dbReference type="InterPro" id="IPR038269">
    <property type="entry name" value="SCAN_sf"/>
</dbReference>
<dbReference type="Gene3D" id="1.10.4020.10">
    <property type="entry name" value="DNA breaking-rejoining enzymes"/>
    <property type="match status" value="1"/>
</dbReference>
<organism evidence="4 5">
    <name type="scientific">Phrynosoma platyrhinos</name>
    <name type="common">Desert horned lizard</name>
    <dbReference type="NCBI Taxonomy" id="52577"/>
    <lineage>
        <taxon>Eukaryota</taxon>
        <taxon>Metazoa</taxon>
        <taxon>Chordata</taxon>
        <taxon>Craniata</taxon>
        <taxon>Vertebrata</taxon>
        <taxon>Euteleostomi</taxon>
        <taxon>Lepidosauria</taxon>
        <taxon>Squamata</taxon>
        <taxon>Bifurcata</taxon>
        <taxon>Unidentata</taxon>
        <taxon>Episquamata</taxon>
        <taxon>Toxicofera</taxon>
        <taxon>Iguania</taxon>
        <taxon>Phrynosomatidae</taxon>
        <taxon>Phrynosomatinae</taxon>
        <taxon>Phrynosoma</taxon>
    </lineage>
</organism>
<evidence type="ECO:0000256" key="1">
    <source>
        <dbReference type="ARBA" id="ARBA00023242"/>
    </source>
</evidence>
<dbReference type="InterPro" id="IPR003309">
    <property type="entry name" value="SCAN_dom"/>
</dbReference>
<dbReference type="CDD" id="cd07936">
    <property type="entry name" value="SCAN"/>
    <property type="match status" value="1"/>
</dbReference>
<feature type="region of interest" description="Disordered" evidence="2">
    <location>
        <begin position="123"/>
        <end position="144"/>
    </location>
</feature>
<accession>A0ABQ7TL49</accession>
<feature type="region of interest" description="Disordered" evidence="2">
    <location>
        <begin position="312"/>
        <end position="346"/>
    </location>
</feature>
<feature type="region of interest" description="Disordered" evidence="2">
    <location>
        <begin position="679"/>
        <end position="701"/>
    </location>
</feature>
<evidence type="ECO:0000313" key="5">
    <source>
        <dbReference type="Proteomes" id="UP000826234"/>
    </source>
</evidence>
<dbReference type="SUPFAM" id="SSF47353">
    <property type="entry name" value="Retrovirus capsid dimerization domain-like"/>
    <property type="match status" value="1"/>
</dbReference>
<dbReference type="PROSITE" id="PS50804">
    <property type="entry name" value="SCAN_BOX"/>
    <property type="match status" value="1"/>
</dbReference>
<proteinExistence type="predicted"/>
<dbReference type="PANTHER" id="PTHR45935:SF15">
    <property type="entry name" value="SCAN BOX DOMAIN-CONTAINING PROTEIN"/>
    <property type="match status" value="1"/>
</dbReference>
<evidence type="ECO:0000259" key="3">
    <source>
        <dbReference type="PROSITE" id="PS50804"/>
    </source>
</evidence>
<sequence>MASVQETRTTDLLDPEIKMEEEDSVGPEVEEVIEGTADSKMGRSGGGEGQTVKEEPEEEPPSNWDAQLEEFLRALQSPHLTGKTLQQIDPNRPQVLPQGVTKANKWPRGLWVSSNQPPLIEGATEGDESHWDATHTGKGKEGIPRKDAVGLEMQRQHFRTLSYQEADGPRNFCRELQELCRNWLVPERHTKEQMLELVTLEQFLAVLPLDMQKWLKEHAPESCAQAVTLAEDFLLRQQRAGGWEGQISKAEFVNPPKAKEAKPNMTKMECLTETEHKHNGDEKLITAEEQKLLLQSTEEMEELMTSMKTGKQNNFLCQGEPDENRQRTDKHKGNDQEKFSPITRGSKRVKSTELSLLEGVSVERKDAQLVSASFPPSLSCYISFLSLDQETSAEVLQVAKRIAMQAEEESPKGHQVSLKEVTEPSGQDLSQALSGLTRDDHKADETSRDFLVKVKEEIPDEDAVSLEERRQRFRKFCYREADGPRNELEPFEEVIVNSPKMEQDPPDVEEMHLSMDIIQGDQIPRESLPKGPQMDQVSGVQNGCKGCRKKRDPRAQGMKMEEHNPEKPGERLEGAEPFCFVTPIATIQSLHPGPTPEVIWASGNGLKQHWVAPWQAFLKTMQYPHFGQRNPPLMAPIQWSQAEALQYSFKGLAHDSRWPRRHWMAPNLPGFNTEGQLEAKENNNSSSKVKEEVPEDDTDAESLGMPCAWQATKNVQANLQLDERLEQTELNGMSQDDGAKEINFQELIIRETFQNQQRQESPVELHPMLAASVGDDHSLAGAASCARETEGSDCGAKLLSGLM</sequence>
<feature type="compositionally biased region" description="Basic and acidic residues" evidence="2">
    <location>
        <begin position="127"/>
        <end position="144"/>
    </location>
</feature>
<feature type="compositionally biased region" description="Acidic residues" evidence="2">
    <location>
        <begin position="19"/>
        <end position="33"/>
    </location>
</feature>
<feature type="region of interest" description="Disordered" evidence="2">
    <location>
        <begin position="529"/>
        <end position="572"/>
    </location>
</feature>
<feature type="compositionally biased region" description="Basic and acidic residues" evidence="2">
    <location>
        <begin position="559"/>
        <end position="572"/>
    </location>
</feature>
<evidence type="ECO:0000313" key="4">
    <source>
        <dbReference type="EMBL" id="KAH0630550.1"/>
    </source>
</evidence>
<name>A0ABQ7TL49_PHRPL</name>
<dbReference type="Proteomes" id="UP000826234">
    <property type="component" value="Unassembled WGS sequence"/>
</dbReference>
<protein>
    <recommendedName>
        <fullName evidence="3">SCAN box domain-containing protein</fullName>
    </recommendedName>
</protein>
<gene>
    <name evidence="4" type="ORF">JD844_013711</name>
</gene>
<keyword evidence="1" id="KW-0539">Nucleus</keyword>
<dbReference type="SMART" id="SM00431">
    <property type="entry name" value="SCAN"/>
    <property type="match status" value="1"/>
</dbReference>
<reference evidence="4 5" key="1">
    <citation type="journal article" date="2022" name="Gigascience">
        <title>A chromosome-level genome assembly and annotation of the desert horned lizard, Phrynosoma platyrhinos, provides insight into chromosomal rearrangements among reptiles.</title>
        <authorList>
            <person name="Koochekian N."/>
            <person name="Ascanio A."/>
            <person name="Farleigh K."/>
            <person name="Card D.C."/>
            <person name="Schield D.R."/>
            <person name="Castoe T.A."/>
            <person name="Jezkova T."/>
        </authorList>
    </citation>
    <scope>NUCLEOTIDE SEQUENCE [LARGE SCALE GENOMIC DNA]</scope>
    <source>
        <strain evidence="4">NK-2021</strain>
    </source>
</reference>
<feature type="compositionally biased region" description="Basic and acidic residues" evidence="2">
    <location>
        <begin position="8"/>
        <end position="18"/>
    </location>
</feature>
<feature type="domain" description="SCAN box" evidence="3">
    <location>
        <begin position="155"/>
        <end position="233"/>
    </location>
</feature>